<dbReference type="PATRIC" id="fig|1158610.3.peg.1983"/>
<dbReference type="RefSeq" id="WP_010768652.1">
    <property type="nucleotide sequence ID" value="NZ_ASWE01000002.1"/>
</dbReference>
<reference evidence="1 2" key="1">
    <citation type="submission" date="2013-02" db="EMBL/GenBank/DDBJ databases">
        <title>The Genome Sequence of Enterococcus phoeniculicola BAA-412.</title>
        <authorList>
            <consortium name="The Broad Institute Genome Sequencing Platform"/>
            <consortium name="The Broad Institute Genome Sequencing Center for Infectious Disease"/>
            <person name="Earl A.M."/>
            <person name="Gilmore M.S."/>
            <person name="Lebreton F."/>
            <person name="Walker B."/>
            <person name="Young S.K."/>
            <person name="Zeng Q."/>
            <person name="Gargeya S."/>
            <person name="Fitzgerald M."/>
            <person name="Haas B."/>
            <person name="Abouelleil A."/>
            <person name="Alvarado L."/>
            <person name="Arachchi H.M."/>
            <person name="Berlin A.M."/>
            <person name="Chapman S.B."/>
            <person name="Dewar J."/>
            <person name="Goldberg J."/>
            <person name="Griggs A."/>
            <person name="Gujja S."/>
            <person name="Hansen M."/>
            <person name="Howarth C."/>
            <person name="Imamovic A."/>
            <person name="Larimer J."/>
            <person name="McCowan C."/>
            <person name="Murphy C."/>
            <person name="Neiman D."/>
            <person name="Pearson M."/>
            <person name="Priest M."/>
            <person name="Roberts A."/>
            <person name="Saif S."/>
            <person name="Shea T."/>
            <person name="Sisk P."/>
            <person name="Sykes S."/>
            <person name="Wortman J."/>
            <person name="Nusbaum C."/>
            <person name="Birren B."/>
        </authorList>
    </citation>
    <scope>NUCLEOTIDE SEQUENCE [LARGE SCALE GENOMIC DNA]</scope>
    <source>
        <strain evidence="1 2">ATCC BAA-412</strain>
    </source>
</reference>
<dbReference type="EMBL" id="AJAT01000016">
    <property type="protein sequence ID" value="EOL43013.1"/>
    <property type="molecule type" value="Genomic_DNA"/>
</dbReference>
<name>R3TPN0_9ENTE</name>
<proteinExistence type="predicted"/>
<protein>
    <submittedName>
        <fullName evidence="1">Uncharacterized protein</fullName>
    </submittedName>
</protein>
<gene>
    <name evidence="1" type="ORF">UC3_01990</name>
</gene>
<sequence length="245" mass="28703">MYKIKVIATDIFDYDSDDDIELSFSDFYEIVNNMQEKQYIRYQLLENDIPLYTDSYLNYDKATIEQSILEQLKKLVKLKQLSKKDSKQLYTTLFDLEKKGDGIVESKVSFSSIEEKGHSRIYEDEMEIVLSLRTPFSESELLSLVNKYINAGQLDEAAFISNYLKDSSVIENLEAAYLNKCKLLLQRGLIEEAKKMSKNITLSNYNEKFVHCLKDIELIQCFVAYYHQLGDLKKEKIWKNKLLNI</sequence>
<dbReference type="AlphaFoldDB" id="R3TPN0"/>
<evidence type="ECO:0000313" key="2">
    <source>
        <dbReference type="Proteomes" id="UP000013785"/>
    </source>
</evidence>
<evidence type="ECO:0000313" key="1">
    <source>
        <dbReference type="EMBL" id="EOL43013.1"/>
    </source>
</evidence>
<organism evidence="1 2">
    <name type="scientific">Enterococcus phoeniculicola ATCC BAA-412</name>
    <dbReference type="NCBI Taxonomy" id="1158610"/>
    <lineage>
        <taxon>Bacteria</taxon>
        <taxon>Bacillati</taxon>
        <taxon>Bacillota</taxon>
        <taxon>Bacilli</taxon>
        <taxon>Lactobacillales</taxon>
        <taxon>Enterococcaceae</taxon>
        <taxon>Enterococcus</taxon>
    </lineage>
</organism>
<dbReference type="HOGENOM" id="CLU_1132233_0_0_9"/>
<dbReference type="STRING" id="154621.RV11_GL003170"/>
<keyword evidence="2" id="KW-1185">Reference proteome</keyword>
<dbReference type="Proteomes" id="UP000013785">
    <property type="component" value="Unassembled WGS sequence"/>
</dbReference>
<comment type="caution">
    <text evidence="1">The sequence shown here is derived from an EMBL/GenBank/DDBJ whole genome shotgun (WGS) entry which is preliminary data.</text>
</comment>
<accession>R3TPN0</accession>